<dbReference type="EMBL" id="KZ309806">
    <property type="protein sequence ID" value="KAG8239686.1"/>
    <property type="molecule type" value="Genomic_DNA"/>
</dbReference>
<proteinExistence type="predicted"/>
<dbReference type="PANTHER" id="PTHR33939:SF1">
    <property type="entry name" value="DUF4371 DOMAIN-CONTAINING PROTEIN"/>
    <property type="match status" value="1"/>
</dbReference>
<dbReference type="AlphaFoldDB" id="A0A8K0KQI1"/>
<dbReference type="InterPro" id="IPR038717">
    <property type="entry name" value="Tc1-like_DDE_dom"/>
</dbReference>
<evidence type="ECO:0000313" key="3">
    <source>
        <dbReference type="Proteomes" id="UP000792457"/>
    </source>
</evidence>
<sequence>MQEVLVDLWKVPNWFTSQKRSGDYYDEMDSQRFEDWLKVKLLPNINEGSVVLMDNATYHSRKKEKIPTPSSHKMEIKTWLKSKEIELLGLINSVRDKYTSYEVDEMAKEKDILCRIPPYHCELNAIELVWSQLKRDIASHNVSFRPKMCRH</sequence>
<dbReference type="GO" id="GO:0003676">
    <property type="term" value="F:nucleic acid binding"/>
    <property type="evidence" value="ECO:0007669"/>
    <property type="project" value="InterPro"/>
</dbReference>
<reference evidence="2" key="2">
    <citation type="submission" date="2017-10" db="EMBL/GenBank/DDBJ databases">
        <title>Ladona fulva Genome sequencing and assembly.</title>
        <authorList>
            <person name="Murali S."/>
            <person name="Richards S."/>
            <person name="Bandaranaike D."/>
            <person name="Bellair M."/>
            <person name="Blankenburg K."/>
            <person name="Chao H."/>
            <person name="Dinh H."/>
            <person name="Doddapaneni H."/>
            <person name="Dugan-Rocha S."/>
            <person name="Elkadiri S."/>
            <person name="Gnanaolivu R."/>
            <person name="Hernandez B."/>
            <person name="Skinner E."/>
            <person name="Javaid M."/>
            <person name="Lee S."/>
            <person name="Li M."/>
            <person name="Ming W."/>
            <person name="Munidasa M."/>
            <person name="Muniz J."/>
            <person name="Nguyen L."/>
            <person name="Hughes D."/>
            <person name="Osuji N."/>
            <person name="Pu L.-L."/>
            <person name="Puazo M."/>
            <person name="Qu C."/>
            <person name="Quiroz J."/>
            <person name="Raj R."/>
            <person name="Weissenberger G."/>
            <person name="Xin Y."/>
            <person name="Zou X."/>
            <person name="Han Y."/>
            <person name="Worley K."/>
            <person name="Muzny D."/>
            <person name="Gibbs R."/>
        </authorList>
    </citation>
    <scope>NUCLEOTIDE SEQUENCE</scope>
    <source>
        <strain evidence="2">Sampled in the wild</strain>
    </source>
</reference>
<feature type="domain" description="Tc1-like transposase DDE" evidence="1">
    <location>
        <begin position="23"/>
        <end position="142"/>
    </location>
</feature>
<dbReference type="OrthoDB" id="10039611at2759"/>
<accession>A0A8K0KQI1</accession>
<dbReference type="PANTHER" id="PTHR33939">
    <property type="entry name" value="PROTEIN CBG22215"/>
    <property type="match status" value="1"/>
</dbReference>
<reference evidence="2" key="1">
    <citation type="submission" date="2013-04" db="EMBL/GenBank/DDBJ databases">
        <authorList>
            <person name="Qu J."/>
            <person name="Murali S.C."/>
            <person name="Bandaranaike D."/>
            <person name="Bellair M."/>
            <person name="Blankenburg K."/>
            <person name="Chao H."/>
            <person name="Dinh H."/>
            <person name="Doddapaneni H."/>
            <person name="Downs B."/>
            <person name="Dugan-Rocha S."/>
            <person name="Elkadiri S."/>
            <person name="Gnanaolivu R.D."/>
            <person name="Hernandez B."/>
            <person name="Javaid M."/>
            <person name="Jayaseelan J.C."/>
            <person name="Lee S."/>
            <person name="Li M."/>
            <person name="Ming W."/>
            <person name="Munidasa M."/>
            <person name="Muniz J."/>
            <person name="Nguyen L."/>
            <person name="Ongeri F."/>
            <person name="Osuji N."/>
            <person name="Pu L.-L."/>
            <person name="Puazo M."/>
            <person name="Qu C."/>
            <person name="Quiroz J."/>
            <person name="Raj R."/>
            <person name="Weissenberger G."/>
            <person name="Xin Y."/>
            <person name="Zou X."/>
            <person name="Han Y."/>
            <person name="Richards S."/>
            <person name="Worley K."/>
            <person name="Muzny D."/>
            <person name="Gibbs R."/>
        </authorList>
    </citation>
    <scope>NUCLEOTIDE SEQUENCE</scope>
    <source>
        <strain evidence="2">Sampled in the wild</strain>
    </source>
</reference>
<comment type="caution">
    <text evidence="2">The sequence shown here is derived from an EMBL/GenBank/DDBJ whole genome shotgun (WGS) entry which is preliminary data.</text>
</comment>
<protein>
    <recommendedName>
        <fullName evidence="1">Tc1-like transposase DDE domain-containing protein</fullName>
    </recommendedName>
</protein>
<dbReference type="Gene3D" id="3.30.420.10">
    <property type="entry name" value="Ribonuclease H-like superfamily/Ribonuclease H"/>
    <property type="match status" value="1"/>
</dbReference>
<dbReference type="Pfam" id="PF13358">
    <property type="entry name" value="DDE_3"/>
    <property type="match status" value="1"/>
</dbReference>
<evidence type="ECO:0000259" key="1">
    <source>
        <dbReference type="Pfam" id="PF13358"/>
    </source>
</evidence>
<dbReference type="Proteomes" id="UP000792457">
    <property type="component" value="Unassembled WGS sequence"/>
</dbReference>
<name>A0A8K0KQI1_LADFU</name>
<keyword evidence="3" id="KW-1185">Reference proteome</keyword>
<organism evidence="2 3">
    <name type="scientific">Ladona fulva</name>
    <name type="common">Scarce chaser dragonfly</name>
    <name type="synonym">Libellula fulva</name>
    <dbReference type="NCBI Taxonomy" id="123851"/>
    <lineage>
        <taxon>Eukaryota</taxon>
        <taxon>Metazoa</taxon>
        <taxon>Ecdysozoa</taxon>
        <taxon>Arthropoda</taxon>
        <taxon>Hexapoda</taxon>
        <taxon>Insecta</taxon>
        <taxon>Pterygota</taxon>
        <taxon>Palaeoptera</taxon>
        <taxon>Odonata</taxon>
        <taxon>Epiprocta</taxon>
        <taxon>Anisoptera</taxon>
        <taxon>Libelluloidea</taxon>
        <taxon>Libellulidae</taxon>
        <taxon>Ladona</taxon>
    </lineage>
</organism>
<gene>
    <name evidence="2" type="ORF">J437_LFUL016316</name>
</gene>
<dbReference type="InterPro" id="IPR036397">
    <property type="entry name" value="RNaseH_sf"/>
</dbReference>
<evidence type="ECO:0000313" key="2">
    <source>
        <dbReference type="EMBL" id="KAG8239686.1"/>
    </source>
</evidence>